<gene>
    <name evidence="5" type="primary">Cramp1l</name>
</gene>
<dbReference type="GO" id="GO:0007389">
    <property type="term" value="P:pattern specification process"/>
    <property type="evidence" value="ECO:0007669"/>
    <property type="project" value="TreeGrafter"/>
</dbReference>
<dbReference type="PANTHER" id="PTHR21677:SF1">
    <property type="entry name" value="PROTEIN CRAMPED-LIKE"/>
    <property type="match status" value="1"/>
</dbReference>
<dbReference type="EMBL" id="LR784165">
    <property type="protein sequence ID" value="CAB3233610.1"/>
    <property type="molecule type" value="mRNA"/>
</dbReference>
<dbReference type="AlphaFoldDB" id="A0A6F9D9D5"/>
<proteinExistence type="evidence at transcript level"/>
<dbReference type="Gene3D" id="1.20.58.1880">
    <property type="match status" value="1"/>
</dbReference>
<evidence type="ECO:0000256" key="2">
    <source>
        <dbReference type="ARBA" id="ARBA00023242"/>
    </source>
</evidence>
<feature type="compositionally biased region" description="Polar residues" evidence="3">
    <location>
        <begin position="633"/>
        <end position="643"/>
    </location>
</feature>
<name>A0A6F9D9D5_9ASCI</name>
<dbReference type="PROSITE" id="PS51293">
    <property type="entry name" value="SANT"/>
    <property type="match status" value="1"/>
</dbReference>
<dbReference type="GO" id="GO:0003682">
    <property type="term" value="F:chromatin binding"/>
    <property type="evidence" value="ECO:0007669"/>
    <property type="project" value="InterPro"/>
</dbReference>
<evidence type="ECO:0000256" key="1">
    <source>
        <dbReference type="ARBA" id="ARBA00023125"/>
    </source>
</evidence>
<dbReference type="GO" id="GO:0005634">
    <property type="term" value="C:nucleus"/>
    <property type="evidence" value="ECO:0007669"/>
    <property type="project" value="TreeGrafter"/>
</dbReference>
<evidence type="ECO:0000259" key="4">
    <source>
        <dbReference type="PROSITE" id="PS51293"/>
    </source>
</evidence>
<sequence>MQCNRTPKIAKTMRDASGSMLTTENDDVEVTPEDIQHAATDSPTPEKGRVWRRRGTTICSKHSDGPVLRATVKPVKRFQPDLTPGAISNQPPQLNAQVPAIKTNVSVVLEELTEDEIKTKPQSSSPQENVKSGIVKKKRVREQWSIDDKIHFFEAVAVHGKDFEAIQKTIAQKHKRKGDDSVIKTKDQVRHLYYRTWTTISKLIGDDVHGNQFSKALQELSAVINYGELWKRFGGYMLKKKEMLKLSELINYGSTSIRIKGKTYRIKTPTCKALKKIHDKEVQKSRITESRRVKLPLRVNVDLQPLTMEAWNKVHLLGHNPRLRFSIPMSCQLSQILLYLNKKWRSLSEKMFEVADYGQLQPNSSSLNIFEQQSSESSIEIHIPPDLPVKAKVKIHQVIPAKSHCIVSYAMCKLGKDKFVPKSKKKVVKPEEPPMCDNLETCNSSDEEFGVLEPVSDGEGVLIGAETNPEETDAVHVPRPEDVMQQTCLESDVCAILSVSESSAIPLPSVVDYSVETTPLSNAVSVEKNIALLATDSTPTDGLALELTDSQSSADSVLSPKQKVHPSPGNCSATVLADCHDNSKNVNETNTNSKSIKPTGQDACKSPDKSVEFEQQDTVTNNKDNTDKGVSDNVYQSSDNPPTKKSVENFSAHKPSVQSNLAVPRSWNLDNAADLTIAEVFLMLGKPGHFKLCYDWIKQETKANLESTSGKVSLSSGVTALVQTALLIKQKINKSIPEQEHATKNLTNSKNVSPLEKKTANASVQCNLIDKVITSTIPTHTTVSPQEKKHHGRGKSKFMMPESSFAVPNAPIARRRPIIQTEQIILPSVSDTSPNPEEIRQKVQERFGDVQFRRQMEALNRRRDLFRHQNRSRKSRKPYVVQRTMMPNDGAVRKMMTLSIVSCGSNKVGFAPQTTITTMSQPDVPMSPQTCEDVVMTSRVSPEPPADNTNDRGMFGEALGLKIPNKDQVKSPLQNVVAFAAEQSGVCAVTSAIDVSPALVTNDTQPSDYLNECDSATPKTDAVTNGEPNELGLQIQTRPITPSMDSLLDSININNSMDFRDVGRSLPLSLPPLDIISNSSRSSRPSSPLNPWMNVGTLPPSPCSFISLNTPQRIISDTEDSLDGLTFSPSKRLRLSLINNDSNSSISFPSALLNDTDMDLQLQTLLGDNSVELASKQPSEENKKSNSPESSEGLNNRKQ</sequence>
<evidence type="ECO:0000256" key="3">
    <source>
        <dbReference type="SAM" id="MobiDB-lite"/>
    </source>
</evidence>
<reference evidence="5" key="1">
    <citation type="submission" date="2020-04" db="EMBL/GenBank/DDBJ databases">
        <authorList>
            <person name="Neveu A P."/>
        </authorList>
    </citation>
    <scope>NUCLEOTIDE SEQUENCE</scope>
    <source>
        <tissue evidence="5">Whole embryo</tissue>
    </source>
</reference>
<feature type="region of interest" description="Disordered" evidence="3">
    <location>
        <begin position="1169"/>
        <end position="1199"/>
    </location>
</feature>
<protein>
    <submittedName>
        <fullName evidence="5">Protein cramped-like</fullName>
    </submittedName>
</protein>
<dbReference type="PANTHER" id="PTHR21677">
    <property type="entry name" value="CRAMPED PROTEIN"/>
    <property type="match status" value="1"/>
</dbReference>
<keyword evidence="2" id="KW-0539">Nucleus</keyword>
<dbReference type="GO" id="GO:0003677">
    <property type="term" value="F:DNA binding"/>
    <property type="evidence" value="ECO:0007669"/>
    <property type="project" value="UniProtKB-KW"/>
</dbReference>
<feature type="compositionally biased region" description="Polar residues" evidence="3">
    <location>
        <begin position="584"/>
        <end position="598"/>
    </location>
</feature>
<feature type="compositionally biased region" description="Low complexity" evidence="3">
    <location>
        <begin position="1075"/>
        <end position="1091"/>
    </location>
</feature>
<evidence type="ECO:0000313" key="5">
    <source>
        <dbReference type="EMBL" id="CAB3233610.1"/>
    </source>
</evidence>
<keyword evidence="1" id="KW-0238">DNA-binding</keyword>
<dbReference type="InterPro" id="IPR017884">
    <property type="entry name" value="SANT_dom"/>
</dbReference>
<feature type="region of interest" description="Disordered" evidence="3">
    <location>
        <begin position="582"/>
        <end position="658"/>
    </location>
</feature>
<dbReference type="InterPro" id="IPR055315">
    <property type="entry name" value="Cramped-like"/>
</dbReference>
<feature type="region of interest" description="Disordered" evidence="3">
    <location>
        <begin position="1075"/>
        <end position="1095"/>
    </location>
</feature>
<organism evidence="5">
    <name type="scientific">Phallusia mammillata</name>
    <dbReference type="NCBI Taxonomy" id="59560"/>
    <lineage>
        <taxon>Eukaryota</taxon>
        <taxon>Metazoa</taxon>
        <taxon>Chordata</taxon>
        <taxon>Tunicata</taxon>
        <taxon>Ascidiacea</taxon>
        <taxon>Phlebobranchia</taxon>
        <taxon>Ascidiidae</taxon>
        <taxon>Phallusia</taxon>
    </lineage>
</organism>
<feature type="region of interest" description="Disordered" evidence="3">
    <location>
        <begin position="1"/>
        <end position="25"/>
    </location>
</feature>
<feature type="domain" description="SANT" evidence="4">
    <location>
        <begin position="139"/>
        <end position="201"/>
    </location>
</feature>
<accession>A0A6F9D9D5</accession>